<dbReference type="RefSeq" id="WP_382343903.1">
    <property type="nucleotide sequence ID" value="NZ_JBHSAB010000024.1"/>
</dbReference>
<reference evidence="2" key="1">
    <citation type="journal article" date="2019" name="Int. J. Syst. Evol. Microbiol.">
        <title>The Global Catalogue of Microorganisms (GCM) 10K type strain sequencing project: providing services to taxonomists for standard genome sequencing and annotation.</title>
        <authorList>
            <consortium name="The Broad Institute Genomics Platform"/>
            <consortium name="The Broad Institute Genome Sequencing Center for Infectious Disease"/>
            <person name="Wu L."/>
            <person name="Ma J."/>
        </authorList>
    </citation>
    <scope>NUCLEOTIDE SEQUENCE [LARGE SCALE GENOMIC DNA]</scope>
    <source>
        <strain evidence="2">CCUG 59858</strain>
    </source>
</reference>
<gene>
    <name evidence="1" type="ORF">ACFORL_10855</name>
</gene>
<dbReference type="EMBL" id="JBHSAB010000024">
    <property type="protein sequence ID" value="MFC3909568.1"/>
    <property type="molecule type" value="Genomic_DNA"/>
</dbReference>
<accession>A0ABV8CGW6</accession>
<evidence type="ECO:0000313" key="1">
    <source>
        <dbReference type="EMBL" id="MFC3909568.1"/>
    </source>
</evidence>
<comment type="caution">
    <text evidence="1">The sequence shown here is derived from an EMBL/GenBank/DDBJ whole genome shotgun (WGS) entry which is preliminary data.</text>
</comment>
<dbReference type="Proteomes" id="UP001595758">
    <property type="component" value="Unassembled WGS sequence"/>
</dbReference>
<evidence type="ECO:0000313" key="2">
    <source>
        <dbReference type="Proteomes" id="UP001595758"/>
    </source>
</evidence>
<sequence length="145" mass="16906">MRNYTERDRQNVMNEFVQTLNAWPGSQQFPTLLQSEGPRQAVISHIRAGISANEINLELIKLIIKNNHFSKEENEEFFSTCLALLIQYYYENVLHGKPVDFKFPIEKKTLNLSENRYRFEARFAGEIYQNLTSTSERDSNNGPSL</sequence>
<proteinExistence type="predicted"/>
<evidence type="ECO:0008006" key="3">
    <source>
        <dbReference type="Google" id="ProtNLM"/>
    </source>
</evidence>
<protein>
    <recommendedName>
        <fullName evidence="3">Substrate of the Dot/Icm secretion system</fullName>
    </recommendedName>
</protein>
<keyword evidence="2" id="KW-1185">Reference proteome</keyword>
<name>A0ABV8CGW6_9GAMM</name>
<organism evidence="1 2">
    <name type="scientific">Legionella dresdenensis</name>
    <dbReference type="NCBI Taxonomy" id="450200"/>
    <lineage>
        <taxon>Bacteria</taxon>
        <taxon>Pseudomonadati</taxon>
        <taxon>Pseudomonadota</taxon>
        <taxon>Gammaproteobacteria</taxon>
        <taxon>Legionellales</taxon>
        <taxon>Legionellaceae</taxon>
        <taxon>Legionella</taxon>
    </lineage>
</organism>